<feature type="compositionally biased region" description="Low complexity" evidence="1">
    <location>
        <begin position="151"/>
        <end position="161"/>
    </location>
</feature>
<name>A0AAU2UXA4_9ACTN</name>
<feature type="region of interest" description="Disordered" evidence="1">
    <location>
        <begin position="151"/>
        <end position="188"/>
    </location>
</feature>
<dbReference type="Pfam" id="PF07591">
    <property type="entry name" value="PT-HINT"/>
    <property type="match status" value="1"/>
</dbReference>
<feature type="compositionally biased region" description="Basic residues" evidence="1">
    <location>
        <begin position="1"/>
        <end position="43"/>
    </location>
</feature>
<sequence>MAKKAKPRTAAKSAPKRSAKYRSAPKQKPKPQARPKQTPKLKQAKPQGSRQIKQQVKQEVKSEAKEQIKEQVKEAAGPQQGDSCRVNSFVPGTTVLMADGSRKPIEEIKTGDKVMATDPETGETKAEPVVATIIGQGSKDLVKIAVRADGDQSGDQADSGALIATDGHPFWVPDRRARSRPLMRRSPR</sequence>
<evidence type="ECO:0000313" key="3">
    <source>
        <dbReference type="EMBL" id="WTW59777.1"/>
    </source>
</evidence>
<feature type="compositionally biased region" description="Polar residues" evidence="1">
    <location>
        <begin position="46"/>
        <end position="55"/>
    </location>
</feature>
<organism evidence="3">
    <name type="scientific">Streptomyces sp. NBC_00003</name>
    <dbReference type="NCBI Taxonomy" id="2903608"/>
    <lineage>
        <taxon>Bacteria</taxon>
        <taxon>Bacillati</taxon>
        <taxon>Actinomycetota</taxon>
        <taxon>Actinomycetes</taxon>
        <taxon>Kitasatosporales</taxon>
        <taxon>Streptomycetaceae</taxon>
        <taxon>Streptomyces</taxon>
    </lineage>
</organism>
<gene>
    <name evidence="3" type="ORF">OG549_03445</name>
</gene>
<dbReference type="SUPFAM" id="SSF51294">
    <property type="entry name" value="Hedgehog/intein (Hint) domain"/>
    <property type="match status" value="1"/>
</dbReference>
<feature type="compositionally biased region" description="Basic residues" evidence="1">
    <location>
        <begin position="177"/>
        <end position="188"/>
    </location>
</feature>
<feature type="region of interest" description="Disordered" evidence="1">
    <location>
        <begin position="1"/>
        <end position="127"/>
    </location>
</feature>
<protein>
    <submittedName>
        <fullName evidence="3">Polymorphic toxin-type HINT domain-containing protein</fullName>
    </submittedName>
</protein>
<feature type="domain" description="Hint" evidence="2">
    <location>
        <begin position="86"/>
        <end position="185"/>
    </location>
</feature>
<evidence type="ECO:0000259" key="2">
    <source>
        <dbReference type="SMART" id="SM00306"/>
    </source>
</evidence>
<accession>A0AAU2UXA4</accession>
<proteinExistence type="predicted"/>
<feature type="compositionally biased region" description="Basic and acidic residues" evidence="1">
    <location>
        <begin position="100"/>
        <end position="112"/>
    </location>
</feature>
<dbReference type="SMART" id="SM00306">
    <property type="entry name" value="HintN"/>
    <property type="match status" value="1"/>
</dbReference>
<dbReference type="InterPro" id="IPR003587">
    <property type="entry name" value="Hint_dom_N"/>
</dbReference>
<dbReference type="EMBL" id="CP108318">
    <property type="protein sequence ID" value="WTW59777.1"/>
    <property type="molecule type" value="Genomic_DNA"/>
</dbReference>
<feature type="compositionally biased region" description="Basic and acidic residues" evidence="1">
    <location>
        <begin position="56"/>
        <end position="73"/>
    </location>
</feature>
<dbReference type="AlphaFoldDB" id="A0AAU2UXA4"/>
<reference evidence="3" key="1">
    <citation type="submission" date="2022-10" db="EMBL/GenBank/DDBJ databases">
        <title>The complete genomes of actinobacterial strains from the NBC collection.</title>
        <authorList>
            <person name="Joergensen T.S."/>
            <person name="Alvarez Arevalo M."/>
            <person name="Sterndorff E.B."/>
            <person name="Faurdal D."/>
            <person name="Vuksanovic O."/>
            <person name="Mourched A.-S."/>
            <person name="Charusanti P."/>
            <person name="Shaw S."/>
            <person name="Blin K."/>
            <person name="Weber T."/>
        </authorList>
    </citation>
    <scope>NUCLEOTIDE SEQUENCE</scope>
    <source>
        <strain evidence="3">NBC_00003</strain>
    </source>
</reference>
<dbReference type="InterPro" id="IPR036844">
    <property type="entry name" value="Hint_dom_sf"/>
</dbReference>
<dbReference type="Gene3D" id="2.170.16.10">
    <property type="entry name" value="Hedgehog/Intein (Hint) domain"/>
    <property type="match status" value="1"/>
</dbReference>
<evidence type="ECO:0000256" key="1">
    <source>
        <dbReference type="SAM" id="MobiDB-lite"/>
    </source>
</evidence>
<dbReference type="CDD" id="cd00081">
    <property type="entry name" value="Hint"/>
    <property type="match status" value="1"/>
</dbReference>